<evidence type="ECO:0000256" key="1">
    <source>
        <dbReference type="ARBA" id="ARBA00010615"/>
    </source>
</evidence>
<evidence type="ECO:0000313" key="3">
    <source>
        <dbReference type="EMBL" id="KIY68349.1"/>
    </source>
</evidence>
<dbReference type="STRING" id="1314674.A0A0D7BDV3"/>
<reference evidence="3 4" key="1">
    <citation type="journal article" date="2015" name="Fungal Genet. Biol.">
        <title>Evolution of novel wood decay mechanisms in Agaricales revealed by the genome sequences of Fistulina hepatica and Cylindrobasidium torrendii.</title>
        <authorList>
            <person name="Floudas D."/>
            <person name="Held B.W."/>
            <person name="Riley R."/>
            <person name="Nagy L.G."/>
            <person name="Koehler G."/>
            <person name="Ransdell A.S."/>
            <person name="Younus H."/>
            <person name="Chow J."/>
            <person name="Chiniquy J."/>
            <person name="Lipzen A."/>
            <person name="Tritt A."/>
            <person name="Sun H."/>
            <person name="Haridas S."/>
            <person name="LaButti K."/>
            <person name="Ohm R.A."/>
            <person name="Kues U."/>
            <person name="Blanchette R.A."/>
            <person name="Grigoriev I.V."/>
            <person name="Minto R.E."/>
            <person name="Hibbett D.S."/>
        </authorList>
    </citation>
    <scope>NUCLEOTIDE SEQUENCE [LARGE SCALE GENOMIC DNA]</scope>
    <source>
        <strain evidence="3 4">FP15055 ss-10</strain>
    </source>
</reference>
<dbReference type="InterPro" id="IPR024964">
    <property type="entry name" value="CTLH/CRA"/>
</dbReference>
<proteinExistence type="inferred from homology"/>
<dbReference type="Proteomes" id="UP000054007">
    <property type="component" value="Unassembled WGS sequence"/>
</dbReference>
<accession>A0A0D7BDV3</accession>
<dbReference type="GO" id="GO:0034657">
    <property type="term" value="C:GID complex"/>
    <property type="evidence" value="ECO:0007669"/>
    <property type="project" value="TreeGrafter"/>
</dbReference>
<feature type="domain" description="CTLH" evidence="2">
    <location>
        <begin position="130"/>
        <end position="180"/>
    </location>
</feature>
<dbReference type="InterPro" id="IPR006595">
    <property type="entry name" value="CTLH_C"/>
</dbReference>
<dbReference type="EMBL" id="KN880504">
    <property type="protein sequence ID" value="KIY68349.1"/>
    <property type="molecule type" value="Genomic_DNA"/>
</dbReference>
<name>A0A0D7BDV3_9AGAR</name>
<sequence length="371" mass="41716">MSGDTTLMMEHAFARVPYEDFRRGFRTGQKHVEREFLEMKKILASSSLSDPQLLDALIAKARGLEEKMAALPTTSTLSALRARLEHIHCGKHTDTQLQRWLVDWSLRAGKGQTAEQLAASIPELVDVPLFTTISAICTSLRSHDCAPALAWAKRNRMPDLEFELRLQQFVELCRVADRDGAIEYSRKWLSSSFDKHGAEIKQAMGLLIYPPTLPITLPVSYKRLYNPNRWDRLQELFRHAAYDMYSLPHEPILWMAMYGGLVALKHPAGVERNPDCPVCAVPGNPLTTLVDLVPSAHHPNSVIVCRLTGKITNEPMAFPNSKCVYGREGLEAMAFGTQRLIFGVHVPEGYVRCPRTGETCAFEDLKKVFIS</sequence>
<evidence type="ECO:0000313" key="4">
    <source>
        <dbReference type="Proteomes" id="UP000054007"/>
    </source>
</evidence>
<dbReference type="Pfam" id="PF10607">
    <property type="entry name" value="CTLH"/>
    <property type="match status" value="1"/>
</dbReference>
<dbReference type="PANTHER" id="PTHR12170:SF2">
    <property type="entry name" value="E3 UBIQUITIN-PROTEIN TRANSFERASE MAEA"/>
    <property type="match status" value="1"/>
</dbReference>
<dbReference type="PROSITE" id="PS50897">
    <property type="entry name" value="CTLH"/>
    <property type="match status" value="1"/>
</dbReference>
<organism evidence="3 4">
    <name type="scientific">Cylindrobasidium torrendii FP15055 ss-10</name>
    <dbReference type="NCBI Taxonomy" id="1314674"/>
    <lineage>
        <taxon>Eukaryota</taxon>
        <taxon>Fungi</taxon>
        <taxon>Dikarya</taxon>
        <taxon>Basidiomycota</taxon>
        <taxon>Agaricomycotina</taxon>
        <taxon>Agaricomycetes</taxon>
        <taxon>Agaricomycetidae</taxon>
        <taxon>Agaricales</taxon>
        <taxon>Marasmiineae</taxon>
        <taxon>Physalacriaceae</taxon>
        <taxon>Cylindrobasidium</taxon>
    </lineage>
</organism>
<protein>
    <recommendedName>
        <fullName evidence="2">CTLH domain-containing protein</fullName>
    </recommendedName>
</protein>
<dbReference type="OrthoDB" id="1933455at2759"/>
<dbReference type="GO" id="GO:0004842">
    <property type="term" value="F:ubiquitin-protein transferase activity"/>
    <property type="evidence" value="ECO:0007669"/>
    <property type="project" value="InterPro"/>
</dbReference>
<dbReference type="GO" id="GO:0005634">
    <property type="term" value="C:nucleus"/>
    <property type="evidence" value="ECO:0007669"/>
    <property type="project" value="TreeGrafter"/>
</dbReference>
<keyword evidence="4" id="KW-1185">Reference proteome</keyword>
<dbReference type="GO" id="GO:0005737">
    <property type="term" value="C:cytoplasm"/>
    <property type="evidence" value="ECO:0007669"/>
    <property type="project" value="TreeGrafter"/>
</dbReference>
<gene>
    <name evidence="3" type="ORF">CYLTODRAFT_421670</name>
</gene>
<dbReference type="PANTHER" id="PTHR12170">
    <property type="entry name" value="MACROPHAGE ERYTHROBLAST ATTACHER-RELATED"/>
    <property type="match status" value="1"/>
</dbReference>
<dbReference type="GO" id="GO:0043161">
    <property type="term" value="P:proteasome-mediated ubiquitin-dependent protein catabolic process"/>
    <property type="evidence" value="ECO:0007669"/>
    <property type="project" value="InterPro"/>
</dbReference>
<evidence type="ECO:0000259" key="2">
    <source>
        <dbReference type="PROSITE" id="PS50897"/>
    </source>
</evidence>
<dbReference type="InterPro" id="IPR045098">
    <property type="entry name" value="Fyv10_fam"/>
</dbReference>
<dbReference type="AlphaFoldDB" id="A0A0D7BDV3"/>
<comment type="similarity">
    <text evidence="1">Belongs to the FYV10 family.</text>
</comment>